<dbReference type="Pfam" id="PF00106">
    <property type="entry name" value="adh_short"/>
    <property type="match status" value="1"/>
</dbReference>
<evidence type="ECO:0000256" key="1">
    <source>
        <dbReference type="ARBA" id="ARBA00006484"/>
    </source>
</evidence>
<dbReference type="EMBL" id="KE148159">
    <property type="protein sequence ID" value="EPE04712.1"/>
    <property type="molecule type" value="Genomic_DNA"/>
</dbReference>
<sequence length="260" mass="27700">MTSKTVAIITGANQGIGFASAKLLATEHKDDYTVILAGRRKEAIEEAAAKLTAQGLPVESLVLDVTSDDSIAAAVKEVETKYGRLDVLVNNAAISTLGNPSDKSEGLSPEARARREWNAVLNTNVTSVAAVTDAFLPLLKKSVGTNGPKRIVFVSSTLASIGYKTDPKAATHPNLSPTSPYTTSKAALNMLAMHYAVQFEKDEHNWKINLTCPGYCATGLNQFSGYDTPDNGAINTVRLATLDFDGEAATFTNRQGPIPW</sequence>
<dbReference type="OrthoDB" id="1933717at2759"/>
<dbReference type="Proteomes" id="UP000016923">
    <property type="component" value="Unassembled WGS sequence"/>
</dbReference>
<evidence type="ECO:0000313" key="4">
    <source>
        <dbReference type="EMBL" id="EPE04712.1"/>
    </source>
</evidence>
<keyword evidence="2" id="KW-0521">NADP</keyword>
<dbReference type="OMA" id="YKITEMT"/>
<dbReference type="PROSITE" id="PS00061">
    <property type="entry name" value="ADH_SHORT"/>
    <property type="match status" value="1"/>
</dbReference>
<evidence type="ECO:0000256" key="2">
    <source>
        <dbReference type="ARBA" id="ARBA00022857"/>
    </source>
</evidence>
<dbReference type="GO" id="GO:0016491">
    <property type="term" value="F:oxidoreductase activity"/>
    <property type="evidence" value="ECO:0007669"/>
    <property type="project" value="UniProtKB-KW"/>
</dbReference>
<dbReference type="STRING" id="1262450.S3BW15"/>
<dbReference type="InterPro" id="IPR020904">
    <property type="entry name" value="Sc_DH/Rdtase_CS"/>
</dbReference>
<dbReference type="AlphaFoldDB" id="S3BW15"/>
<organism evidence="4 5">
    <name type="scientific">Ophiostoma piceae (strain UAMH 11346)</name>
    <name type="common">Sap stain fungus</name>
    <dbReference type="NCBI Taxonomy" id="1262450"/>
    <lineage>
        <taxon>Eukaryota</taxon>
        <taxon>Fungi</taxon>
        <taxon>Dikarya</taxon>
        <taxon>Ascomycota</taxon>
        <taxon>Pezizomycotina</taxon>
        <taxon>Sordariomycetes</taxon>
        <taxon>Sordariomycetidae</taxon>
        <taxon>Ophiostomatales</taxon>
        <taxon>Ophiostomataceae</taxon>
        <taxon>Ophiostoma</taxon>
    </lineage>
</organism>
<keyword evidence="3" id="KW-0560">Oxidoreductase</keyword>
<dbReference type="SUPFAM" id="SSF51735">
    <property type="entry name" value="NAD(P)-binding Rossmann-fold domains"/>
    <property type="match status" value="1"/>
</dbReference>
<evidence type="ECO:0000313" key="5">
    <source>
        <dbReference type="Proteomes" id="UP000016923"/>
    </source>
</evidence>
<protein>
    <submittedName>
        <fullName evidence="4">Short chain dehydrogenase family</fullName>
    </submittedName>
</protein>
<dbReference type="InterPro" id="IPR036291">
    <property type="entry name" value="NAD(P)-bd_dom_sf"/>
</dbReference>
<accession>S3BW15</accession>
<dbReference type="VEuPathDB" id="FungiDB:F503_06261"/>
<dbReference type="InterPro" id="IPR002347">
    <property type="entry name" value="SDR_fam"/>
</dbReference>
<dbReference type="GO" id="GO:0016020">
    <property type="term" value="C:membrane"/>
    <property type="evidence" value="ECO:0007669"/>
    <property type="project" value="TreeGrafter"/>
</dbReference>
<comment type="similarity">
    <text evidence="1">Belongs to the short-chain dehydrogenases/reductases (SDR) family.</text>
</comment>
<proteinExistence type="inferred from homology"/>
<dbReference type="PANTHER" id="PTHR43490:SF99">
    <property type="entry name" value="SHORT-CHAIN DEHYDROGENASE_REDUCTASE"/>
    <property type="match status" value="1"/>
</dbReference>
<dbReference type="PRINTS" id="PR00081">
    <property type="entry name" value="GDHRDH"/>
</dbReference>
<dbReference type="Gene3D" id="3.40.50.720">
    <property type="entry name" value="NAD(P)-binding Rossmann-like Domain"/>
    <property type="match status" value="1"/>
</dbReference>
<dbReference type="PANTHER" id="PTHR43490">
    <property type="entry name" value="(+)-NEOMENTHOL DEHYDROGENASE"/>
    <property type="match status" value="1"/>
</dbReference>
<gene>
    <name evidence="4" type="ORF">F503_06261</name>
</gene>
<keyword evidence="5" id="KW-1185">Reference proteome</keyword>
<dbReference type="eggNOG" id="KOG0725">
    <property type="taxonomic scope" value="Eukaryota"/>
</dbReference>
<evidence type="ECO:0000256" key="3">
    <source>
        <dbReference type="ARBA" id="ARBA00023002"/>
    </source>
</evidence>
<reference evidence="4 5" key="1">
    <citation type="journal article" date="2013" name="BMC Genomics">
        <title>The genome and transcriptome of the pine saprophyte Ophiostoma piceae, and a comparison with the bark beetle-associated pine pathogen Grosmannia clavigera.</title>
        <authorList>
            <person name="Haridas S."/>
            <person name="Wang Y."/>
            <person name="Lim L."/>
            <person name="Massoumi Alamouti S."/>
            <person name="Jackman S."/>
            <person name="Docking R."/>
            <person name="Robertson G."/>
            <person name="Birol I."/>
            <person name="Bohlmann J."/>
            <person name="Breuil C."/>
        </authorList>
    </citation>
    <scope>NUCLEOTIDE SEQUENCE [LARGE SCALE GENOMIC DNA]</scope>
    <source>
        <strain evidence="4 5">UAMH 11346</strain>
    </source>
</reference>
<dbReference type="HOGENOM" id="CLU_010194_9_0_1"/>
<name>S3BW15_OPHP1</name>